<dbReference type="Gene3D" id="3.40.630.30">
    <property type="match status" value="1"/>
</dbReference>
<dbReference type="Pfam" id="PF12746">
    <property type="entry name" value="GNAT_acetyltran"/>
    <property type="match status" value="1"/>
</dbReference>
<dbReference type="InterPro" id="IPR016181">
    <property type="entry name" value="Acyl_CoA_acyltransferase"/>
</dbReference>
<name>A0A919Y4U6_9BACL</name>
<accession>A0A919Y4U6</accession>
<organism evidence="2 3">
    <name type="scientific">Paenibacillus apis</name>
    <dbReference type="NCBI Taxonomy" id="1792174"/>
    <lineage>
        <taxon>Bacteria</taxon>
        <taxon>Bacillati</taxon>
        <taxon>Bacillota</taxon>
        <taxon>Bacilli</taxon>
        <taxon>Bacillales</taxon>
        <taxon>Paenibacillaceae</taxon>
        <taxon>Paenibacillus</taxon>
    </lineage>
</organism>
<dbReference type="AlphaFoldDB" id="A0A919Y4U6"/>
<evidence type="ECO:0000259" key="1">
    <source>
        <dbReference type="PROSITE" id="PS51186"/>
    </source>
</evidence>
<dbReference type="InterPro" id="IPR000182">
    <property type="entry name" value="GNAT_dom"/>
</dbReference>
<dbReference type="Proteomes" id="UP000678895">
    <property type="component" value="Unassembled WGS sequence"/>
</dbReference>
<dbReference type="SUPFAM" id="SSF55729">
    <property type="entry name" value="Acyl-CoA N-acyltransferases (Nat)"/>
    <property type="match status" value="1"/>
</dbReference>
<feature type="domain" description="N-acetyltransferase" evidence="1">
    <location>
        <begin position="82"/>
        <end position="217"/>
    </location>
</feature>
<proteinExistence type="predicted"/>
<evidence type="ECO:0000313" key="3">
    <source>
        <dbReference type="Proteomes" id="UP000678895"/>
    </source>
</evidence>
<dbReference type="InterPro" id="IPR027365">
    <property type="entry name" value="GNAT_acetyltra_YdfB-like"/>
</dbReference>
<gene>
    <name evidence="2" type="ORF">J41TS4_35570</name>
</gene>
<reference evidence="2" key="1">
    <citation type="submission" date="2021-03" db="EMBL/GenBank/DDBJ databases">
        <title>Antimicrobial resistance genes in bacteria isolated from Japanese honey, and their potential for conferring macrolide and lincosamide resistance in the American foulbrood pathogen Paenibacillus larvae.</title>
        <authorList>
            <person name="Okamoto M."/>
            <person name="Kumagai M."/>
            <person name="Kanamori H."/>
            <person name="Takamatsu D."/>
        </authorList>
    </citation>
    <scope>NUCLEOTIDE SEQUENCE</scope>
    <source>
        <strain evidence="2">J41TS4</strain>
    </source>
</reference>
<sequence>MTFGILSEDNRVMILKLEQGKTMAVLTPKIAAKSGLRATRCYSETNFRRQLQDCGIHLHKAEALFYFTEAEKEKLLETDLASNLRRLTEQDHELFAQFESSSLEQDLDDAFVELDHWAVFGSLEQNRLVSAASMYPWMGKANLADIGVLTLAPFRGQGHGRSVVRSIAQYACQQGAQPQFRCRLDQQESIALAQAAGLTLFGTWEVISPDSNEWELE</sequence>
<dbReference type="EMBL" id="BORS01000012">
    <property type="protein sequence ID" value="GIO43799.1"/>
    <property type="molecule type" value="Genomic_DNA"/>
</dbReference>
<protein>
    <submittedName>
        <fullName evidence="2">Acetyltransferase</fullName>
    </submittedName>
</protein>
<comment type="caution">
    <text evidence="2">The sequence shown here is derived from an EMBL/GenBank/DDBJ whole genome shotgun (WGS) entry which is preliminary data.</text>
</comment>
<dbReference type="GO" id="GO:0016747">
    <property type="term" value="F:acyltransferase activity, transferring groups other than amino-acyl groups"/>
    <property type="evidence" value="ECO:0007669"/>
    <property type="project" value="InterPro"/>
</dbReference>
<dbReference type="CDD" id="cd04301">
    <property type="entry name" value="NAT_SF"/>
    <property type="match status" value="1"/>
</dbReference>
<evidence type="ECO:0000313" key="2">
    <source>
        <dbReference type="EMBL" id="GIO43799.1"/>
    </source>
</evidence>
<keyword evidence="3" id="KW-1185">Reference proteome</keyword>
<dbReference type="PROSITE" id="PS51186">
    <property type="entry name" value="GNAT"/>
    <property type="match status" value="1"/>
</dbReference>